<sequence length="178" mass="19709">MGCGGSKKDTNVVPPKIGEKETIASGAYDPGSNKIKNDEIPDEEAVVLNDAKVLKKKPTDYRENLEEPKAPIVVPVKKEPPLPPKSGAEEPKAKPLFQEQKSENVPVNKAMTFQQPPRPPSKLPPINEKPNFPNLKPEFDFDFLEENDKSGRGGTEAQKKNAEKIVIVDQLLEEFNDI</sequence>
<feature type="region of interest" description="Disordered" evidence="1">
    <location>
        <begin position="59"/>
        <end position="138"/>
    </location>
</feature>
<dbReference type="EMBL" id="CAJZBQ010000004">
    <property type="protein sequence ID" value="CAG9311640.1"/>
    <property type="molecule type" value="Genomic_DNA"/>
</dbReference>
<accession>A0AAU9ICK8</accession>
<feature type="region of interest" description="Disordered" evidence="1">
    <location>
        <begin position="1"/>
        <end position="40"/>
    </location>
</feature>
<gene>
    <name evidence="2" type="ORF">BSTOLATCC_MIC3926</name>
</gene>
<comment type="caution">
    <text evidence="2">The sequence shown here is derived from an EMBL/GenBank/DDBJ whole genome shotgun (WGS) entry which is preliminary data.</text>
</comment>
<dbReference type="AlphaFoldDB" id="A0AAU9ICK8"/>
<feature type="compositionally biased region" description="Basic and acidic residues" evidence="1">
    <location>
        <begin position="1"/>
        <end position="10"/>
    </location>
</feature>
<feature type="compositionally biased region" description="Basic and acidic residues" evidence="1">
    <location>
        <begin position="59"/>
        <end position="69"/>
    </location>
</feature>
<keyword evidence="3" id="KW-1185">Reference proteome</keyword>
<dbReference type="Proteomes" id="UP001162131">
    <property type="component" value="Unassembled WGS sequence"/>
</dbReference>
<proteinExistence type="predicted"/>
<organism evidence="2 3">
    <name type="scientific">Blepharisma stoltei</name>
    <dbReference type="NCBI Taxonomy" id="1481888"/>
    <lineage>
        <taxon>Eukaryota</taxon>
        <taxon>Sar</taxon>
        <taxon>Alveolata</taxon>
        <taxon>Ciliophora</taxon>
        <taxon>Postciliodesmatophora</taxon>
        <taxon>Heterotrichea</taxon>
        <taxon>Heterotrichida</taxon>
        <taxon>Blepharismidae</taxon>
        <taxon>Blepharisma</taxon>
    </lineage>
</organism>
<name>A0AAU9ICK8_9CILI</name>
<evidence type="ECO:0000313" key="3">
    <source>
        <dbReference type="Proteomes" id="UP001162131"/>
    </source>
</evidence>
<protein>
    <submittedName>
        <fullName evidence="2">Uncharacterized protein</fullName>
    </submittedName>
</protein>
<evidence type="ECO:0000256" key="1">
    <source>
        <dbReference type="SAM" id="MobiDB-lite"/>
    </source>
</evidence>
<reference evidence="2" key="1">
    <citation type="submission" date="2021-09" db="EMBL/GenBank/DDBJ databases">
        <authorList>
            <consortium name="AG Swart"/>
            <person name="Singh M."/>
            <person name="Singh A."/>
            <person name="Seah K."/>
            <person name="Emmerich C."/>
        </authorList>
    </citation>
    <scope>NUCLEOTIDE SEQUENCE</scope>
    <source>
        <strain evidence="2">ATCC30299</strain>
    </source>
</reference>
<evidence type="ECO:0000313" key="2">
    <source>
        <dbReference type="EMBL" id="CAG9311640.1"/>
    </source>
</evidence>